<reference evidence="2" key="1">
    <citation type="submission" date="2023-07" db="EMBL/GenBank/DDBJ databases">
        <title>draft genome sequence of fig (Ficus carica).</title>
        <authorList>
            <person name="Takahashi T."/>
            <person name="Nishimura K."/>
        </authorList>
    </citation>
    <scope>NUCLEOTIDE SEQUENCE</scope>
</reference>
<comment type="caution">
    <text evidence="2">The sequence shown here is derived from an EMBL/GenBank/DDBJ whole genome shotgun (WGS) entry which is preliminary data.</text>
</comment>
<feature type="region of interest" description="Disordered" evidence="1">
    <location>
        <begin position="1"/>
        <end position="31"/>
    </location>
</feature>
<sequence>MPSNDYQIPEKYTKTNNGQVKKLRSPESTQKNHVRFRIAEVIPPDKSHRTACGTKFWRLRRQGKLGESKKKWSVSNLHTKSRSENFFSGFGHDGETARPRLEGAAPPLLVRGGTDQRRQGSLHQIAAFDTADSHDRVRHRRSTRVEAVRRERRCRRRRRARVSQALVKAAPERAGMIDRLGEIGRSRENLTVDADGDAPPRTVTRVGEAERWKKVVAVREEKLELDDANADEETDGDEA</sequence>
<name>A0AA88A0M8_FICCA</name>
<accession>A0AA88A0M8</accession>
<evidence type="ECO:0000313" key="2">
    <source>
        <dbReference type="EMBL" id="GMN47414.1"/>
    </source>
</evidence>
<protein>
    <submittedName>
        <fullName evidence="2">Uncharacterized protein</fullName>
    </submittedName>
</protein>
<gene>
    <name evidence="2" type="ORF">TIFTF001_016591</name>
</gene>
<keyword evidence="3" id="KW-1185">Reference proteome</keyword>
<proteinExistence type="predicted"/>
<organism evidence="2 3">
    <name type="scientific">Ficus carica</name>
    <name type="common">Common fig</name>
    <dbReference type="NCBI Taxonomy" id="3494"/>
    <lineage>
        <taxon>Eukaryota</taxon>
        <taxon>Viridiplantae</taxon>
        <taxon>Streptophyta</taxon>
        <taxon>Embryophyta</taxon>
        <taxon>Tracheophyta</taxon>
        <taxon>Spermatophyta</taxon>
        <taxon>Magnoliopsida</taxon>
        <taxon>eudicotyledons</taxon>
        <taxon>Gunneridae</taxon>
        <taxon>Pentapetalae</taxon>
        <taxon>rosids</taxon>
        <taxon>fabids</taxon>
        <taxon>Rosales</taxon>
        <taxon>Moraceae</taxon>
        <taxon>Ficeae</taxon>
        <taxon>Ficus</taxon>
    </lineage>
</organism>
<evidence type="ECO:0000313" key="3">
    <source>
        <dbReference type="Proteomes" id="UP001187192"/>
    </source>
</evidence>
<evidence type="ECO:0000256" key="1">
    <source>
        <dbReference type="SAM" id="MobiDB-lite"/>
    </source>
</evidence>
<dbReference type="Proteomes" id="UP001187192">
    <property type="component" value="Unassembled WGS sequence"/>
</dbReference>
<dbReference type="EMBL" id="BTGU01000025">
    <property type="protein sequence ID" value="GMN47414.1"/>
    <property type="molecule type" value="Genomic_DNA"/>
</dbReference>
<dbReference type="AlphaFoldDB" id="A0AA88A0M8"/>